<name>A0A7W8SFT2_9CELL</name>
<dbReference type="EMBL" id="JACHDN010000001">
    <property type="protein sequence ID" value="MBB5473295.1"/>
    <property type="molecule type" value="Genomic_DNA"/>
</dbReference>
<proteinExistence type="predicted"/>
<reference evidence="1 2" key="1">
    <citation type="submission" date="2020-08" db="EMBL/GenBank/DDBJ databases">
        <title>Sequencing the genomes of 1000 actinobacteria strains.</title>
        <authorList>
            <person name="Klenk H.-P."/>
        </authorList>
    </citation>
    <scope>NUCLEOTIDE SEQUENCE [LARGE SCALE GENOMIC DNA]</scope>
    <source>
        <strain evidence="1 2">DSM 9581</strain>
    </source>
</reference>
<evidence type="ECO:0000313" key="2">
    <source>
        <dbReference type="Proteomes" id="UP000564629"/>
    </source>
</evidence>
<evidence type="ECO:0000313" key="1">
    <source>
        <dbReference type="EMBL" id="MBB5473295.1"/>
    </source>
</evidence>
<dbReference type="AlphaFoldDB" id="A0A7W8SFT2"/>
<sequence length="33" mass="3472">MTTPTTPAPEDRLLQFLAVMGDLADGAAEADPR</sequence>
<accession>A0A7W8SFT2</accession>
<dbReference type="Proteomes" id="UP000564629">
    <property type="component" value="Unassembled WGS sequence"/>
</dbReference>
<comment type="caution">
    <text evidence="1">The sequence shown here is derived from an EMBL/GenBank/DDBJ whole genome shotgun (WGS) entry which is preliminary data.</text>
</comment>
<organism evidence="1 2">
    <name type="scientific">Cellulomonas hominis</name>
    <dbReference type="NCBI Taxonomy" id="156981"/>
    <lineage>
        <taxon>Bacteria</taxon>
        <taxon>Bacillati</taxon>
        <taxon>Actinomycetota</taxon>
        <taxon>Actinomycetes</taxon>
        <taxon>Micrococcales</taxon>
        <taxon>Cellulomonadaceae</taxon>
        <taxon>Cellulomonas</taxon>
    </lineage>
</organism>
<protein>
    <submittedName>
        <fullName evidence="1">Uncharacterized protein</fullName>
    </submittedName>
</protein>
<gene>
    <name evidence="1" type="ORF">HNR08_002031</name>
</gene>